<dbReference type="RefSeq" id="WP_034024621.1">
    <property type="nucleotide sequence ID" value="NZ_JTYM01000005.1"/>
</dbReference>
<feature type="coiled-coil region" evidence="1">
    <location>
        <begin position="266"/>
        <end position="293"/>
    </location>
</feature>
<evidence type="ECO:0000313" key="2">
    <source>
        <dbReference type="EMBL" id="ACD38966.1"/>
    </source>
</evidence>
<evidence type="ECO:0000256" key="1">
    <source>
        <dbReference type="SAM" id="Coils"/>
    </source>
</evidence>
<name>B3G1Q4_PSEAI</name>
<proteinExistence type="predicted"/>
<reference evidence="2" key="1">
    <citation type="journal article" date="2008" name="Genomics">
        <title>Large-insert genome analysis technology detects structural variation in Pseudomonas aeruginosa clinical strains from cystic fibrosis patients.</title>
        <authorList>
            <person name="Hayden H.S."/>
            <person name="Gillett W."/>
            <person name="Saenphimmachak C."/>
            <person name="Lim R."/>
            <person name="Zhou Y."/>
            <person name="Jacobs M.A."/>
            <person name="Chang J."/>
            <person name="Rohmer L."/>
            <person name="D'Argenio D.A."/>
            <person name="Palmieri A."/>
            <person name="Levy R."/>
            <person name="Haugen E."/>
            <person name="Wong G.K."/>
            <person name="Brittnacher M.J."/>
            <person name="Burns J.L."/>
            <person name="Miller S.I."/>
            <person name="Olson M.V."/>
            <person name="Kaul R."/>
        </authorList>
    </citation>
    <scope>NUCLEOTIDE SEQUENCE</scope>
    <source>
        <strain evidence="2">PACS458</strain>
    </source>
</reference>
<protein>
    <submittedName>
        <fullName evidence="2">Uncharacterized protein</fullName>
    </submittedName>
</protein>
<dbReference type="EMBL" id="EU595743">
    <property type="protein sequence ID" value="ACD38966.1"/>
    <property type="molecule type" value="Genomic_DNA"/>
</dbReference>
<dbReference type="AlphaFoldDB" id="B3G1Q4"/>
<accession>B3G1Q4</accession>
<keyword evidence="1" id="KW-0175">Coiled coil</keyword>
<organism evidence="2">
    <name type="scientific">Pseudomonas aeruginosa</name>
    <dbReference type="NCBI Taxonomy" id="287"/>
    <lineage>
        <taxon>Bacteria</taxon>
        <taxon>Pseudomonadati</taxon>
        <taxon>Pseudomonadota</taxon>
        <taxon>Gammaproteobacteria</taxon>
        <taxon>Pseudomonadales</taxon>
        <taxon>Pseudomonadaceae</taxon>
        <taxon>Pseudomonas</taxon>
    </lineage>
</organism>
<sequence length="363" mass="42584">MQIEREGRVSFGDARIYITEEGIPRDWNAAKAWEHDYKKQVFKRVLQTLNRLGWTCTVPAVNPEDRKRYGFGIADESARRHRLCHKGDLKGELEISGRCIKFEMFQNVNAPDRPDHDGRYQSDKEFHMPYLMRLEMERTRRRIRDYLCNVFTGYRFEQKNSGRGSKCGVNGLTALEFVQACYDDSCHFKGDLTKYEISDYNNKSADKLRVTHGARVWTTDYRGRIITGTAMYNINNMWWVVCGKYAVFNKASSEIWVKNPGELRRKRNELTRRKRLEAELARATKQMNFRRAEVLRDILWPKDEALYLLWHKEHKAYHRSGFSGYSSNTVDAGRFTRSELNGWVKGGAMEDDRHRLVPIEVAA</sequence>
<gene>
    <name evidence="2" type="ORF">PACL_0726</name>
</gene>